<dbReference type="AlphaFoldDB" id="C0W1M0"/>
<protein>
    <submittedName>
        <fullName evidence="1">Putative shikimate kinase</fullName>
    </submittedName>
</protein>
<dbReference type="OrthoDB" id="3256983at2"/>
<dbReference type="eggNOG" id="COG0703">
    <property type="taxonomic scope" value="Bacteria"/>
</dbReference>
<accession>C0W1M0</accession>
<dbReference type="RefSeq" id="WP_006546168.1">
    <property type="nucleotide sequence ID" value="NZ_DS999540.1"/>
</dbReference>
<reference evidence="1 2" key="1">
    <citation type="submission" date="2009-01" db="EMBL/GenBank/DDBJ databases">
        <authorList>
            <person name="Qin X."/>
            <person name="Bachman B."/>
            <person name="Battles P."/>
            <person name="Bell A."/>
            <person name="Bess C."/>
            <person name="Bickham C."/>
            <person name="Chaboub L."/>
            <person name="Chen D."/>
            <person name="Coyle M."/>
            <person name="Deiros D.R."/>
            <person name="Dinh H."/>
            <person name="Forbes L."/>
            <person name="Fowler G."/>
            <person name="Francisco L."/>
            <person name="Fu Q."/>
            <person name="Gubbala S."/>
            <person name="Hale W."/>
            <person name="Han Y."/>
            <person name="Hemphill L."/>
            <person name="Highlander S.K."/>
            <person name="Hirani K."/>
            <person name="Hogues M."/>
            <person name="Jackson L."/>
            <person name="Jakkamsetti A."/>
            <person name="Javaid M."/>
            <person name="Jiang H."/>
            <person name="Korchina V."/>
            <person name="Kovar C."/>
            <person name="Lara F."/>
            <person name="Lee S."/>
            <person name="Mata R."/>
            <person name="Mathew T."/>
            <person name="Moen C."/>
            <person name="Morales K."/>
            <person name="Munidasa M."/>
            <person name="Nazareth L."/>
            <person name="Ngo R."/>
            <person name="Nguyen L."/>
            <person name="Okwuonu G."/>
            <person name="Ongeri F."/>
            <person name="Patil S."/>
            <person name="Petrosino J."/>
            <person name="Pham C."/>
            <person name="Pham P."/>
            <person name="Pu L.-L."/>
            <person name="Puazo M."/>
            <person name="Raj R."/>
            <person name="Reid J."/>
            <person name="Rouhana J."/>
            <person name="Saada N."/>
            <person name="Shang Y."/>
            <person name="Simmons D."/>
            <person name="Thornton R."/>
            <person name="Warren J."/>
            <person name="Weissenberger G."/>
            <person name="Zhang J."/>
            <person name="Zhang L."/>
            <person name="Zhou C."/>
            <person name="Zhu D."/>
            <person name="Muzny D."/>
            <person name="Worley K."/>
            <person name="Gibbs R."/>
        </authorList>
    </citation>
    <scope>NUCLEOTIDE SEQUENCE [LARGE SCALE GENOMIC DNA]</scope>
    <source>
        <strain evidence="1 2">DSM 15436</strain>
    </source>
</reference>
<dbReference type="SUPFAM" id="SSF52540">
    <property type="entry name" value="P-loop containing nucleoside triphosphate hydrolases"/>
    <property type="match status" value="1"/>
</dbReference>
<dbReference type="Pfam" id="PF01202">
    <property type="entry name" value="SKI"/>
    <property type="match status" value="1"/>
</dbReference>
<evidence type="ECO:0000313" key="2">
    <source>
        <dbReference type="Proteomes" id="UP000010301"/>
    </source>
</evidence>
<dbReference type="Proteomes" id="UP000010301">
    <property type="component" value="Unassembled WGS sequence"/>
</dbReference>
<comment type="caution">
    <text evidence="1">The sequence shown here is derived from an EMBL/GenBank/DDBJ whole genome shotgun (WGS) entry which is preliminary data.</text>
</comment>
<dbReference type="Gene3D" id="3.40.50.300">
    <property type="entry name" value="P-loop containing nucleotide triphosphate hydrolases"/>
    <property type="match status" value="1"/>
</dbReference>
<keyword evidence="1" id="KW-0418">Kinase</keyword>
<dbReference type="InterPro" id="IPR031322">
    <property type="entry name" value="Shikimate/glucono_kinase"/>
</dbReference>
<dbReference type="EMBL" id="ACFG01000034">
    <property type="protein sequence ID" value="EEH63386.1"/>
    <property type="molecule type" value="Genomic_DNA"/>
</dbReference>
<organism evidence="1 2">
    <name type="scientific">Gleimia coleocanis DSM 15436</name>
    <dbReference type="NCBI Taxonomy" id="525245"/>
    <lineage>
        <taxon>Bacteria</taxon>
        <taxon>Bacillati</taxon>
        <taxon>Actinomycetota</taxon>
        <taxon>Actinomycetes</taxon>
        <taxon>Actinomycetales</taxon>
        <taxon>Actinomycetaceae</taxon>
        <taxon>Gleimia</taxon>
    </lineage>
</organism>
<evidence type="ECO:0000313" key="1">
    <source>
        <dbReference type="EMBL" id="EEH63386.1"/>
    </source>
</evidence>
<sequence>MKNQVVLIGVAGAGKSDVATELSQQLNWPIHDALKNAAEIAGEDMDLLFVRRGAEEFQTFVAQGVIQALNKPGIVVLSPDSVLVEDVQEKLKNVDKNQALIIELYADFNTLAQRTGINAPRAVNLGPIRRTFRLLMESYRECYSQLAHEKLDTSLSKPHFIAERIVALLG</sequence>
<dbReference type="HOGENOM" id="CLU_057607_3_1_11"/>
<keyword evidence="1" id="KW-0808">Transferase</keyword>
<proteinExistence type="predicted"/>
<name>C0W1M0_9ACTO</name>
<dbReference type="InterPro" id="IPR027417">
    <property type="entry name" value="P-loop_NTPase"/>
</dbReference>
<keyword evidence="2" id="KW-1185">Reference proteome</keyword>
<dbReference type="GO" id="GO:0016301">
    <property type="term" value="F:kinase activity"/>
    <property type="evidence" value="ECO:0007669"/>
    <property type="project" value="UniProtKB-KW"/>
</dbReference>
<gene>
    <name evidence="1" type="ORF">HMPREF0044_1310</name>
</gene>
<dbReference type="STRING" id="525245.HMPREF0044_1310"/>